<feature type="binding site" evidence="8">
    <location>
        <begin position="411"/>
        <end position="413"/>
    </location>
    <ligand>
        <name>GTP</name>
        <dbReference type="ChEBI" id="CHEBI:37565"/>
    </ligand>
</feature>
<comment type="subunit">
    <text evidence="1 8">Homodimer.</text>
</comment>
<dbReference type="InterPro" id="IPR042110">
    <property type="entry name" value="Adenylosuccinate_synth_dom2"/>
</dbReference>
<keyword evidence="4 8" id="KW-0547">Nucleotide-binding</keyword>
<keyword evidence="6 8" id="KW-0460">Magnesium</keyword>
<feature type="binding site" evidence="8">
    <location>
        <position position="142"/>
    </location>
    <ligand>
        <name>IMP</name>
        <dbReference type="ChEBI" id="CHEBI:58053"/>
        <note>ligand shared between dimeric partners</note>
    </ligand>
</feature>
<feature type="active site" evidence="9">
    <location>
        <position position="139"/>
    </location>
</feature>
<sequence>MSGVVIVGAQWGDEGKGKVTDYLASRADVVVRYQGGSNAGHTVVKDGQEYRLHLVPSGILYPDKVCVIGNGLVVDPVGLCEELDGLQSRGLPLARLYVSDRAHILLPCHIRLDEAEEQNRDNGRIGTTGRGIGPAYTDKVARIGLRAGELMEPGWEDQVVALVEKKNLVLKKLYGMDGFPPQAVVEKLRPSVERLRPLITDTSLLLNSALKEGKNVLFEGAQGTLLDLDHGTYPYVTSSSPTAGGACTGSGVGPTAIDAVYGVCKAYLTRVGEGPFPTELHGETCRQIRDRGKEYGTTTGRPRRCGWLDLVMLRYTARVNGLTGLLITRLDVLDEQPRLLLCTGYRYRGELLEGFPASLRVLRECEPVYEEMEGWQQDTSGARRLDDLPPAARRYLDRISEIVDVPVAMVSVGPQREQTIVVEEIFPGS</sequence>
<accession>A0A101FGD2</accession>
<keyword evidence="2 8" id="KW-0436">Ligase</keyword>
<dbReference type="InterPro" id="IPR033128">
    <property type="entry name" value="Adenylosuccin_syn_Lys_AS"/>
</dbReference>
<dbReference type="InterPro" id="IPR001114">
    <property type="entry name" value="Adenylosuccinate_synthetase"/>
</dbReference>
<feature type="binding site" evidence="8">
    <location>
        <position position="40"/>
    </location>
    <ligand>
        <name>Mg(2+)</name>
        <dbReference type="ChEBI" id="CHEBI:18420"/>
    </ligand>
</feature>
<feature type="binding site" description="in other chain" evidence="8">
    <location>
        <begin position="13"/>
        <end position="16"/>
    </location>
    <ligand>
        <name>IMP</name>
        <dbReference type="ChEBI" id="CHEBI:58053"/>
        <note>ligand shared between dimeric partners</note>
    </ligand>
</feature>
<feature type="active site" description="Proton donor" evidence="8">
    <location>
        <position position="41"/>
    </location>
</feature>
<dbReference type="PROSITE" id="PS01266">
    <property type="entry name" value="ADENYLOSUCCIN_SYN_1"/>
    <property type="match status" value="1"/>
</dbReference>
<evidence type="ECO:0000256" key="6">
    <source>
        <dbReference type="ARBA" id="ARBA00022842"/>
    </source>
</evidence>
<feature type="binding site" evidence="8">
    <location>
        <begin position="297"/>
        <end position="303"/>
    </location>
    <ligand>
        <name>substrate</name>
    </ligand>
</feature>
<dbReference type="EC" id="6.3.4.4" evidence="8 10"/>
<dbReference type="PANTHER" id="PTHR11846">
    <property type="entry name" value="ADENYLOSUCCINATE SYNTHETASE"/>
    <property type="match status" value="1"/>
</dbReference>
<dbReference type="NCBIfam" id="NF002223">
    <property type="entry name" value="PRK01117.1"/>
    <property type="match status" value="1"/>
</dbReference>
<dbReference type="PANTHER" id="PTHR11846:SF0">
    <property type="entry name" value="ADENYLOSUCCINATE SYNTHETASE"/>
    <property type="match status" value="1"/>
</dbReference>
<dbReference type="Gene3D" id="3.90.170.10">
    <property type="entry name" value="Adenylosuccinate Synthetase, subunit A, domain 3"/>
    <property type="match status" value="1"/>
</dbReference>
<comment type="subcellular location">
    <subcellularLocation>
        <location evidence="8">Cytoplasm</location>
    </subcellularLocation>
</comment>
<feature type="binding site" evidence="8">
    <location>
        <position position="303"/>
    </location>
    <ligand>
        <name>GTP</name>
        <dbReference type="ChEBI" id="CHEBI:37565"/>
    </ligand>
</feature>
<dbReference type="CDD" id="cd03108">
    <property type="entry name" value="AdSS"/>
    <property type="match status" value="1"/>
</dbReference>
<evidence type="ECO:0000256" key="3">
    <source>
        <dbReference type="ARBA" id="ARBA00022723"/>
    </source>
</evidence>
<dbReference type="Gene3D" id="1.10.300.10">
    <property type="entry name" value="Adenylosuccinate Synthetase, subunit A, domain 2"/>
    <property type="match status" value="1"/>
</dbReference>
<dbReference type="HAMAP" id="MF_00011">
    <property type="entry name" value="Adenylosucc_synth"/>
    <property type="match status" value="1"/>
</dbReference>
<dbReference type="GO" id="GO:0004019">
    <property type="term" value="F:adenylosuccinate synthase activity"/>
    <property type="evidence" value="ECO:0007669"/>
    <property type="project" value="UniProtKB-UniRule"/>
</dbReference>
<comment type="pathway">
    <text evidence="8 10">Purine metabolism; AMP biosynthesis via de novo pathway; AMP from IMP: step 1/2.</text>
</comment>
<keyword evidence="8" id="KW-0963">Cytoplasm</keyword>
<protein>
    <recommendedName>
        <fullName evidence="8 10">Adenylosuccinate synthetase</fullName>
        <shortName evidence="8">AMPSase</shortName>
        <shortName evidence="8">AdSS</shortName>
        <ecNumber evidence="8 10">6.3.4.4</ecNumber>
    </recommendedName>
    <alternativeName>
        <fullName evidence="8">IMP--aspartate ligase</fullName>
    </alternativeName>
</protein>
<feature type="binding site" description="in other chain" evidence="8">
    <location>
        <position position="222"/>
    </location>
    <ligand>
        <name>IMP</name>
        <dbReference type="ChEBI" id="CHEBI:58053"/>
        <note>ligand shared between dimeric partners</note>
    </ligand>
</feature>
<evidence type="ECO:0000256" key="7">
    <source>
        <dbReference type="ARBA" id="ARBA00023134"/>
    </source>
</evidence>
<dbReference type="Proteomes" id="UP000053326">
    <property type="component" value="Unassembled WGS sequence"/>
</dbReference>
<reference evidence="12" key="1">
    <citation type="journal article" date="2015" name="MBio">
        <title>Genome-Resolved Metagenomic Analysis Reveals Roles for Candidate Phyla and Other Microbial Community Members in Biogeochemical Transformations in Oil Reservoirs.</title>
        <authorList>
            <person name="Hu P."/>
            <person name="Tom L."/>
            <person name="Singh A."/>
            <person name="Thomas B.C."/>
            <person name="Baker B.J."/>
            <person name="Piceno Y.M."/>
            <person name="Andersen G.L."/>
            <person name="Banfield J.F."/>
        </authorList>
    </citation>
    <scope>NUCLEOTIDE SEQUENCE [LARGE SCALE GENOMIC DNA]</scope>
</reference>
<feature type="active site" description="Proton acceptor" evidence="8">
    <location>
        <position position="13"/>
    </location>
</feature>
<keyword evidence="3 8" id="KW-0479">Metal-binding</keyword>
<dbReference type="GO" id="GO:0005737">
    <property type="term" value="C:cytoplasm"/>
    <property type="evidence" value="ECO:0007669"/>
    <property type="project" value="UniProtKB-SubCell"/>
</dbReference>
<dbReference type="GO" id="GO:0046040">
    <property type="term" value="P:IMP metabolic process"/>
    <property type="evidence" value="ECO:0007669"/>
    <property type="project" value="TreeGrafter"/>
</dbReference>
<dbReference type="GO" id="GO:0005525">
    <property type="term" value="F:GTP binding"/>
    <property type="evidence" value="ECO:0007669"/>
    <property type="project" value="UniProtKB-UniRule"/>
</dbReference>
<dbReference type="UniPathway" id="UPA00075">
    <property type="reaction ID" value="UER00335"/>
</dbReference>
<dbReference type="NCBIfam" id="TIGR00184">
    <property type="entry name" value="purA"/>
    <property type="match status" value="1"/>
</dbReference>
<name>A0A101FGD2_9THEO</name>
<dbReference type="SUPFAM" id="SSF52540">
    <property type="entry name" value="P-loop containing nucleoside triphosphate hydrolases"/>
    <property type="match status" value="1"/>
</dbReference>
<keyword evidence="5 8" id="KW-0658">Purine biosynthesis</keyword>
<dbReference type="FunFam" id="3.90.170.10:FF:000001">
    <property type="entry name" value="Adenylosuccinate synthetase"/>
    <property type="match status" value="1"/>
</dbReference>
<organism evidence="11 12">
    <name type="scientific">Thermacetogenium phaeum</name>
    <dbReference type="NCBI Taxonomy" id="85874"/>
    <lineage>
        <taxon>Bacteria</taxon>
        <taxon>Bacillati</taxon>
        <taxon>Bacillota</taxon>
        <taxon>Clostridia</taxon>
        <taxon>Thermoanaerobacterales</taxon>
        <taxon>Thermoanaerobacteraceae</taxon>
        <taxon>Thermacetogenium</taxon>
    </lineage>
</organism>
<dbReference type="GO" id="GO:0000287">
    <property type="term" value="F:magnesium ion binding"/>
    <property type="evidence" value="ECO:0007669"/>
    <property type="project" value="UniProtKB-UniRule"/>
</dbReference>
<dbReference type="PROSITE" id="PS00513">
    <property type="entry name" value="ADENYLOSUCCIN_SYN_2"/>
    <property type="match status" value="1"/>
</dbReference>
<evidence type="ECO:0000256" key="4">
    <source>
        <dbReference type="ARBA" id="ARBA00022741"/>
    </source>
</evidence>
<evidence type="ECO:0000256" key="1">
    <source>
        <dbReference type="ARBA" id="ARBA00011738"/>
    </source>
</evidence>
<evidence type="ECO:0000256" key="5">
    <source>
        <dbReference type="ARBA" id="ARBA00022755"/>
    </source>
</evidence>
<evidence type="ECO:0000256" key="9">
    <source>
        <dbReference type="PROSITE-ProRule" id="PRU10134"/>
    </source>
</evidence>
<dbReference type="GO" id="GO:0044208">
    <property type="term" value="P:'de novo' AMP biosynthetic process"/>
    <property type="evidence" value="ECO:0007669"/>
    <property type="project" value="UniProtKB-UniRule"/>
</dbReference>
<evidence type="ECO:0000313" key="12">
    <source>
        <dbReference type="Proteomes" id="UP000053326"/>
    </source>
</evidence>
<evidence type="ECO:0000256" key="10">
    <source>
        <dbReference type="RuleBase" id="RU000520"/>
    </source>
</evidence>
<dbReference type="Gene3D" id="3.40.440.10">
    <property type="entry name" value="Adenylosuccinate Synthetase, subunit A, domain 1"/>
    <property type="match status" value="1"/>
</dbReference>
<comment type="cofactor">
    <cofactor evidence="8">
        <name>Mg(2+)</name>
        <dbReference type="ChEBI" id="CHEBI:18420"/>
    </cofactor>
    <text evidence="8">Binds 1 Mg(2+) ion per subunit.</text>
</comment>
<gene>
    <name evidence="8" type="primary">purA</name>
    <name evidence="11" type="ORF">XD66_0731</name>
</gene>
<dbReference type="Pfam" id="PF00709">
    <property type="entry name" value="Adenylsucc_synt"/>
    <property type="match status" value="1"/>
</dbReference>
<dbReference type="InterPro" id="IPR018220">
    <property type="entry name" value="Adenylosuccin_syn_GTP-bd"/>
</dbReference>
<feature type="binding site" evidence="8">
    <location>
        <position position="13"/>
    </location>
    <ligand>
        <name>Mg(2+)</name>
        <dbReference type="ChEBI" id="CHEBI:18420"/>
    </ligand>
</feature>
<feature type="binding site" evidence="8">
    <location>
        <begin position="12"/>
        <end position="18"/>
    </location>
    <ligand>
        <name>GTP</name>
        <dbReference type="ChEBI" id="CHEBI:37565"/>
    </ligand>
</feature>
<feature type="binding site" description="in other chain" evidence="8">
    <location>
        <position position="237"/>
    </location>
    <ligand>
        <name>IMP</name>
        <dbReference type="ChEBI" id="CHEBI:58053"/>
        <note>ligand shared between dimeric partners</note>
    </ligand>
</feature>
<feature type="binding site" evidence="8">
    <location>
        <begin position="329"/>
        <end position="331"/>
    </location>
    <ligand>
        <name>GTP</name>
        <dbReference type="ChEBI" id="CHEBI:37565"/>
    </ligand>
</feature>
<evidence type="ECO:0000313" key="11">
    <source>
        <dbReference type="EMBL" id="KUK36560.1"/>
    </source>
</evidence>
<comment type="catalytic activity">
    <reaction evidence="8 10">
        <text>IMP + L-aspartate + GTP = N(6)-(1,2-dicarboxyethyl)-AMP + GDP + phosphate + 2 H(+)</text>
        <dbReference type="Rhea" id="RHEA:15753"/>
        <dbReference type="ChEBI" id="CHEBI:15378"/>
        <dbReference type="ChEBI" id="CHEBI:29991"/>
        <dbReference type="ChEBI" id="CHEBI:37565"/>
        <dbReference type="ChEBI" id="CHEBI:43474"/>
        <dbReference type="ChEBI" id="CHEBI:57567"/>
        <dbReference type="ChEBI" id="CHEBI:58053"/>
        <dbReference type="ChEBI" id="CHEBI:58189"/>
        <dbReference type="EC" id="6.3.4.4"/>
    </reaction>
</comment>
<feature type="binding site" description="in other chain" evidence="8">
    <location>
        <position position="301"/>
    </location>
    <ligand>
        <name>IMP</name>
        <dbReference type="ChEBI" id="CHEBI:58053"/>
        <note>ligand shared between dimeric partners</note>
    </ligand>
</feature>
<dbReference type="InterPro" id="IPR027417">
    <property type="entry name" value="P-loop_NTPase"/>
</dbReference>
<dbReference type="PATRIC" id="fig|85874.4.peg.75"/>
<feature type="binding site" description="in other chain" evidence="8">
    <location>
        <position position="128"/>
    </location>
    <ligand>
        <name>IMP</name>
        <dbReference type="ChEBI" id="CHEBI:58053"/>
        <note>ligand shared between dimeric partners</note>
    </ligand>
</feature>
<evidence type="ECO:0000256" key="8">
    <source>
        <dbReference type="HAMAP-Rule" id="MF_00011"/>
    </source>
</evidence>
<dbReference type="AlphaFoldDB" id="A0A101FGD2"/>
<comment type="caution">
    <text evidence="11">The sequence shown here is derived from an EMBL/GenBank/DDBJ whole genome shotgun (WGS) entry which is preliminary data.</text>
</comment>
<comment type="function">
    <text evidence="8">Plays an important role in the de novo pathway of purine nucleotide biosynthesis. Catalyzes the first committed step in the biosynthesis of AMP from IMP.</text>
</comment>
<keyword evidence="7 8" id="KW-0342">GTP-binding</keyword>
<dbReference type="InterPro" id="IPR042109">
    <property type="entry name" value="Adenylosuccinate_synth_dom1"/>
</dbReference>
<dbReference type="EMBL" id="LGFO01000074">
    <property type="protein sequence ID" value="KUK36560.1"/>
    <property type="molecule type" value="Genomic_DNA"/>
</dbReference>
<dbReference type="FunFam" id="1.10.300.10:FF:000001">
    <property type="entry name" value="Adenylosuccinate synthetase"/>
    <property type="match status" value="1"/>
</dbReference>
<evidence type="ECO:0000256" key="2">
    <source>
        <dbReference type="ARBA" id="ARBA00022598"/>
    </source>
</evidence>
<comment type="similarity">
    <text evidence="8 10">Belongs to the adenylosuccinate synthetase family.</text>
</comment>
<dbReference type="InterPro" id="IPR042111">
    <property type="entry name" value="Adenylosuccinate_synth_dom3"/>
</dbReference>
<dbReference type="SMART" id="SM00788">
    <property type="entry name" value="Adenylsucc_synt"/>
    <property type="match status" value="1"/>
</dbReference>
<feature type="binding site" description="in other chain" evidence="8">
    <location>
        <begin position="38"/>
        <end position="41"/>
    </location>
    <ligand>
        <name>IMP</name>
        <dbReference type="ChEBI" id="CHEBI:58053"/>
        <note>ligand shared between dimeric partners</note>
    </ligand>
</feature>
<proteinExistence type="inferred from homology"/>
<feature type="binding site" evidence="8">
    <location>
        <begin position="40"/>
        <end position="42"/>
    </location>
    <ligand>
        <name>GTP</name>
        <dbReference type="ChEBI" id="CHEBI:37565"/>
    </ligand>
</feature>